<feature type="coiled-coil region" evidence="1">
    <location>
        <begin position="33"/>
        <end position="60"/>
    </location>
</feature>
<gene>
    <name evidence="2" type="ORF">SAMN05216529_101581</name>
</gene>
<sequence>MNEKNLQAEMIALFTETAEYAGKFHKKNYEPDMETLKSKHSRLLEDIKDAIEESDEILEEVASYIPAYVAEQLAEISSKRKRDLACLDNNMNMVSYFVPLMGEIISVKTRTFTEKIVELWNKEMPDGKIGHSTREHIQGGFKKGLFCYITTAVCRSLDKPDDCYELTILRDYRDEYLLNSDAGTDMVKEYYNIAPTIVKRIDREECSSDIYAGIWQDYLSPCIRLIEEEKKEECRELYKDMVRSLEKKYLYS</sequence>
<dbReference type="EMBL" id="UHJJ01000001">
    <property type="protein sequence ID" value="SUQ12684.1"/>
    <property type="molecule type" value="Genomic_DNA"/>
</dbReference>
<proteinExistence type="predicted"/>
<keyword evidence="3" id="KW-1185">Reference proteome</keyword>
<dbReference type="AlphaFoldDB" id="A0A316A372"/>
<accession>A0A316A372</accession>
<evidence type="ECO:0000313" key="3">
    <source>
        <dbReference type="Proteomes" id="UP000254051"/>
    </source>
</evidence>
<dbReference type="NCBIfam" id="NF041770">
    <property type="entry name" value="CFI_box_CTERM"/>
    <property type="match status" value="1"/>
</dbReference>
<dbReference type="OrthoDB" id="583109at2"/>
<dbReference type="RefSeq" id="WP_109708684.1">
    <property type="nucleotide sequence ID" value="NZ_QGDS01000001.1"/>
</dbReference>
<keyword evidence="1" id="KW-0175">Coiled coil</keyword>
<evidence type="ECO:0000313" key="2">
    <source>
        <dbReference type="EMBL" id="SUQ12684.1"/>
    </source>
</evidence>
<name>A0A316A372_9FIRM</name>
<organism evidence="2 3">
    <name type="scientific">Faecalicatena contorta</name>
    <dbReference type="NCBI Taxonomy" id="39482"/>
    <lineage>
        <taxon>Bacteria</taxon>
        <taxon>Bacillati</taxon>
        <taxon>Bacillota</taxon>
        <taxon>Clostridia</taxon>
        <taxon>Lachnospirales</taxon>
        <taxon>Lachnospiraceae</taxon>
        <taxon>Faecalicatena</taxon>
    </lineage>
</organism>
<dbReference type="InterPro" id="IPR049886">
    <property type="entry name" value="CFI_box_CTERM_dom"/>
</dbReference>
<protein>
    <submittedName>
        <fullName evidence="2">Uncharacterized protein</fullName>
    </submittedName>
</protein>
<reference evidence="3" key="1">
    <citation type="submission" date="2017-07" db="EMBL/GenBank/DDBJ databases">
        <authorList>
            <person name="Varghese N."/>
            <person name="Submissions S."/>
        </authorList>
    </citation>
    <scope>NUCLEOTIDE SEQUENCE [LARGE SCALE GENOMIC DNA]</scope>
    <source>
        <strain evidence="3">NLAE-zl-C134</strain>
    </source>
</reference>
<dbReference type="Proteomes" id="UP000254051">
    <property type="component" value="Unassembled WGS sequence"/>
</dbReference>
<evidence type="ECO:0000256" key="1">
    <source>
        <dbReference type="SAM" id="Coils"/>
    </source>
</evidence>